<evidence type="ECO:0000256" key="2">
    <source>
        <dbReference type="ARBA" id="ARBA00022737"/>
    </source>
</evidence>
<protein>
    <recommendedName>
        <fullName evidence="5">C2H2-type domain-containing protein</fullName>
    </recommendedName>
</protein>
<dbReference type="AlphaFoldDB" id="A0A6C0C0X9"/>
<evidence type="ECO:0000256" key="3">
    <source>
        <dbReference type="ARBA" id="ARBA00022771"/>
    </source>
</evidence>
<keyword evidence="2" id="KW-0677">Repeat</keyword>
<dbReference type="PANTHER" id="PTHR23226:SF416">
    <property type="entry name" value="FI01424P"/>
    <property type="match status" value="1"/>
</dbReference>
<sequence>MNKNNIIVKNKNKYCCEKCNYFTSKKSNYDKHLQTKKHKKAHLQAENTVSCNICGSIFNSRTTLWRHKKQCTKTKKYTCDICNVSFEKLSKYKRHKDICSLNNIINEDIMKSTKKDDAVDKLMELLPKMAETLERLAEQPSSINTNCNNNMTINMYLNQECKDAMNLKDFVNKVTISIEDLMYTQNNGYIEGISNIFIKNLNDMSPNERPIHCSHKNKCQFYIKDEDEWNQDKNNKKINNSIKLIEKKQILKIKEWEKLHPNYLDDGALTTEWQNMFRTAFHDDEVKDLECIHKNVSDVVVIEEITKV</sequence>
<dbReference type="GO" id="GO:0000981">
    <property type="term" value="F:DNA-binding transcription factor activity, RNA polymerase II-specific"/>
    <property type="evidence" value="ECO:0007669"/>
    <property type="project" value="TreeGrafter"/>
</dbReference>
<name>A0A6C0C0X9_9ZZZZ</name>
<evidence type="ECO:0000259" key="5">
    <source>
        <dbReference type="PROSITE" id="PS50157"/>
    </source>
</evidence>
<dbReference type="GO" id="GO:0000978">
    <property type="term" value="F:RNA polymerase II cis-regulatory region sequence-specific DNA binding"/>
    <property type="evidence" value="ECO:0007669"/>
    <property type="project" value="TreeGrafter"/>
</dbReference>
<dbReference type="GO" id="GO:0008270">
    <property type="term" value="F:zinc ion binding"/>
    <property type="evidence" value="ECO:0007669"/>
    <property type="project" value="UniProtKB-KW"/>
</dbReference>
<dbReference type="InterPro" id="IPR013087">
    <property type="entry name" value="Znf_C2H2_type"/>
</dbReference>
<dbReference type="PANTHER" id="PTHR23226">
    <property type="entry name" value="ZINC FINGER AND SCAN DOMAIN-CONTAINING"/>
    <property type="match status" value="1"/>
</dbReference>
<evidence type="ECO:0000256" key="4">
    <source>
        <dbReference type="ARBA" id="ARBA00022833"/>
    </source>
</evidence>
<evidence type="ECO:0000256" key="1">
    <source>
        <dbReference type="ARBA" id="ARBA00022723"/>
    </source>
</evidence>
<dbReference type="InterPro" id="IPR036236">
    <property type="entry name" value="Znf_C2H2_sf"/>
</dbReference>
<keyword evidence="4" id="KW-0862">Zinc</keyword>
<dbReference type="Gene3D" id="3.30.160.60">
    <property type="entry name" value="Classic Zinc Finger"/>
    <property type="match status" value="1"/>
</dbReference>
<feature type="domain" description="C2H2-type" evidence="5">
    <location>
        <begin position="49"/>
        <end position="76"/>
    </location>
</feature>
<dbReference type="SMART" id="SM00355">
    <property type="entry name" value="ZnF_C2H2"/>
    <property type="match status" value="3"/>
</dbReference>
<keyword evidence="1" id="KW-0479">Metal-binding</keyword>
<proteinExistence type="predicted"/>
<organism evidence="6">
    <name type="scientific">viral metagenome</name>
    <dbReference type="NCBI Taxonomy" id="1070528"/>
    <lineage>
        <taxon>unclassified sequences</taxon>
        <taxon>metagenomes</taxon>
        <taxon>organismal metagenomes</taxon>
    </lineage>
</organism>
<evidence type="ECO:0000313" key="6">
    <source>
        <dbReference type="EMBL" id="QHS97298.1"/>
    </source>
</evidence>
<dbReference type="PROSITE" id="PS50157">
    <property type="entry name" value="ZINC_FINGER_C2H2_2"/>
    <property type="match status" value="1"/>
</dbReference>
<dbReference type="EMBL" id="MN739292">
    <property type="protein sequence ID" value="QHS97298.1"/>
    <property type="molecule type" value="Genomic_DNA"/>
</dbReference>
<keyword evidence="3" id="KW-0863">Zinc-finger</keyword>
<accession>A0A6C0C0X9</accession>
<dbReference type="SUPFAM" id="SSF57667">
    <property type="entry name" value="beta-beta-alpha zinc fingers"/>
    <property type="match status" value="1"/>
</dbReference>
<reference evidence="6" key="1">
    <citation type="journal article" date="2020" name="Nature">
        <title>Giant virus diversity and host interactions through global metagenomics.</title>
        <authorList>
            <person name="Schulz F."/>
            <person name="Roux S."/>
            <person name="Paez-Espino D."/>
            <person name="Jungbluth S."/>
            <person name="Walsh D.A."/>
            <person name="Denef V.J."/>
            <person name="McMahon K.D."/>
            <person name="Konstantinidis K.T."/>
            <person name="Eloe-Fadrosh E.A."/>
            <person name="Kyrpides N.C."/>
            <person name="Woyke T."/>
        </authorList>
    </citation>
    <scope>NUCLEOTIDE SEQUENCE</scope>
    <source>
        <strain evidence="6">GVMAG-M-3300020169-51</strain>
    </source>
</reference>